<reference evidence="1" key="1">
    <citation type="submission" date="2021-09" db="EMBL/GenBank/DDBJ databases">
        <title>Fulvivirga sp. isolated from coastal sediment.</title>
        <authorList>
            <person name="Yu H."/>
        </authorList>
    </citation>
    <scope>NUCLEOTIDE SEQUENCE</scope>
    <source>
        <strain evidence="1">1062</strain>
    </source>
</reference>
<dbReference type="EMBL" id="JAIXNE010000001">
    <property type="protein sequence ID" value="MCA6074066.1"/>
    <property type="molecule type" value="Genomic_DNA"/>
</dbReference>
<evidence type="ECO:0000313" key="1">
    <source>
        <dbReference type="EMBL" id="MCA6074066.1"/>
    </source>
</evidence>
<dbReference type="AlphaFoldDB" id="A0A9X1HMC8"/>
<dbReference type="SUPFAM" id="SSF49464">
    <property type="entry name" value="Carboxypeptidase regulatory domain-like"/>
    <property type="match status" value="1"/>
</dbReference>
<comment type="caution">
    <text evidence="1">The sequence shown here is derived from an EMBL/GenBank/DDBJ whole genome shotgun (WGS) entry which is preliminary data.</text>
</comment>
<proteinExistence type="predicted"/>
<organism evidence="1 2">
    <name type="scientific">Fulvivirga sedimenti</name>
    <dbReference type="NCBI Taxonomy" id="2879465"/>
    <lineage>
        <taxon>Bacteria</taxon>
        <taxon>Pseudomonadati</taxon>
        <taxon>Bacteroidota</taxon>
        <taxon>Cytophagia</taxon>
        <taxon>Cytophagales</taxon>
        <taxon>Fulvivirgaceae</taxon>
        <taxon>Fulvivirga</taxon>
    </lineage>
</organism>
<keyword evidence="1" id="KW-0121">Carboxypeptidase</keyword>
<protein>
    <submittedName>
        <fullName evidence="1">Carboxypeptidase-like regulatory domain-containing protein</fullName>
    </submittedName>
</protein>
<sequence>MNKIHHIGRLFGLFSVLLTVILISGPKAFGQGERHVIQLSGIILSEEDTTRGLPGVHIYVPKAGRGTTSNNLGYFSMPVLPGDEVVISTIGYEKQYYKIPNIDKQSLTIIVEMVSDTTYLREVTIMPFPTEEVLKEAVLALNLPERRNIAEENMSAELLALMIETTPMDGAQNARWYLNNWAAYQGDRFGPRPNPLLNPFNWAQFFKSLKKNKDK</sequence>
<gene>
    <name evidence="1" type="ORF">LDX50_04260</name>
</gene>
<keyword evidence="1" id="KW-0378">Hydrolase</keyword>
<dbReference type="GO" id="GO:0004180">
    <property type="term" value="F:carboxypeptidase activity"/>
    <property type="evidence" value="ECO:0007669"/>
    <property type="project" value="UniProtKB-KW"/>
</dbReference>
<evidence type="ECO:0000313" key="2">
    <source>
        <dbReference type="Proteomes" id="UP001139409"/>
    </source>
</evidence>
<name>A0A9X1HMC8_9BACT</name>
<dbReference type="RefSeq" id="WP_225697171.1">
    <property type="nucleotide sequence ID" value="NZ_JAIXNE010000001.1"/>
</dbReference>
<accession>A0A9X1HMC8</accession>
<keyword evidence="2" id="KW-1185">Reference proteome</keyword>
<dbReference type="InterPro" id="IPR008969">
    <property type="entry name" value="CarboxyPept-like_regulatory"/>
</dbReference>
<dbReference type="Pfam" id="PF13715">
    <property type="entry name" value="CarbopepD_reg_2"/>
    <property type="match status" value="1"/>
</dbReference>
<dbReference type="Proteomes" id="UP001139409">
    <property type="component" value="Unassembled WGS sequence"/>
</dbReference>
<keyword evidence="1" id="KW-0645">Protease</keyword>